<name>A0A075K7L6_9GAMM</name>
<dbReference type="STRING" id="1217721.HY57_12975"/>
<accession>A0A075K7L6</accession>
<evidence type="ECO:0000313" key="2">
    <source>
        <dbReference type="EMBL" id="AIF48108.1"/>
    </source>
</evidence>
<evidence type="ECO:0000259" key="1">
    <source>
        <dbReference type="Pfam" id="PF00248"/>
    </source>
</evidence>
<dbReference type="PANTHER" id="PTHR42686:SF1">
    <property type="entry name" value="GH17980P-RELATED"/>
    <property type="match status" value="1"/>
</dbReference>
<evidence type="ECO:0000313" key="3">
    <source>
        <dbReference type="Proteomes" id="UP000027987"/>
    </source>
</evidence>
<dbReference type="GO" id="GO:0005829">
    <property type="term" value="C:cytosol"/>
    <property type="evidence" value="ECO:0007669"/>
    <property type="project" value="TreeGrafter"/>
</dbReference>
<organism evidence="2 3">
    <name type="scientific">Dyella japonica A8</name>
    <dbReference type="NCBI Taxonomy" id="1217721"/>
    <lineage>
        <taxon>Bacteria</taxon>
        <taxon>Pseudomonadati</taxon>
        <taxon>Pseudomonadota</taxon>
        <taxon>Gammaproteobacteria</taxon>
        <taxon>Lysobacterales</taxon>
        <taxon>Rhodanobacteraceae</taxon>
        <taxon>Dyella</taxon>
    </lineage>
</organism>
<dbReference type="Pfam" id="PF00248">
    <property type="entry name" value="Aldo_ket_red"/>
    <property type="match status" value="1"/>
</dbReference>
<dbReference type="KEGG" id="dja:HY57_12975"/>
<dbReference type="PATRIC" id="fig|1217721.7.peg.2672"/>
<feature type="domain" description="NADP-dependent oxidoreductase" evidence="1">
    <location>
        <begin position="4"/>
        <end position="308"/>
    </location>
</feature>
<dbReference type="Gene3D" id="3.20.20.100">
    <property type="entry name" value="NADP-dependent oxidoreductase domain"/>
    <property type="match status" value="1"/>
</dbReference>
<reference evidence="2 3" key="1">
    <citation type="submission" date="2014-07" db="EMBL/GenBank/DDBJ databases">
        <title>Complete Genome Sequence of Dyella japonica Strain A8 Isolated from Malaysian Tropical Soil.</title>
        <authorList>
            <person name="Hui R.K.H."/>
            <person name="Chen J.-W."/>
            <person name="Chan K.-G."/>
            <person name="Leung F.C.C."/>
        </authorList>
    </citation>
    <scope>NUCLEOTIDE SEQUENCE [LARGE SCALE GENOMIC DNA]</scope>
    <source>
        <strain evidence="2 3">A8</strain>
    </source>
</reference>
<keyword evidence="3" id="KW-1185">Reference proteome</keyword>
<protein>
    <submittedName>
        <fullName evidence="2">Oxidoreductase</fullName>
    </submittedName>
</protein>
<dbReference type="Proteomes" id="UP000027987">
    <property type="component" value="Chromosome"/>
</dbReference>
<dbReference type="AlphaFoldDB" id="A0A075K7L6"/>
<dbReference type="HOGENOM" id="CLU_023205_5_0_6"/>
<dbReference type="GO" id="GO:0016491">
    <property type="term" value="F:oxidoreductase activity"/>
    <property type="evidence" value="ECO:0007669"/>
    <property type="project" value="InterPro"/>
</dbReference>
<proteinExistence type="predicted"/>
<gene>
    <name evidence="2" type="ORF">HY57_12975</name>
</gene>
<dbReference type="InterPro" id="IPR020471">
    <property type="entry name" value="AKR"/>
</dbReference>
<dbReference type="PANTHER" id="PTHR42686">
    <property type="entry name" value="GH17980P-RELATED"/>
    <property type="match status" value="1"/>
</dbReference>
<sequence length="321" mass="34160">MAALAFGGAPAGNLYTGVDDEAARDAIAHAWRAGIRHFDTAPYYGYGLSETRIGNALEGVERSSYTLSTKVGRLIGADHDRRDRSDGFAVDGCRAHFNYTRDGVLRSLESSLRRLRTERIDLLLLHDIGELTHGPRHPEVLAQALDEALPAMAELRDQGVVGAIGLGVNEEAVCLEVMQRFPLDAIMLAGRYTLFEQAHSRSVMARAQAGGVAVLIAGPYNSGLLGADTGPGDTYDYAPASPATRARAQRFYDVCACTGATVGEAALQFPLAHPAVAKVVCGLRSVDEVDSAIERMRATVPAATWATLVEEGLLDAGVPTP</sequence>
<dbReference type="InterPro" id="IPR023210">
    <property type="entry name" value="NADP_OxRdtase_dom"/>
</dbReference>
<dbReference type="InterPro" id="IPR036812">
    <property type="entry name" value="NAD(P)_OxRdtase_dom_sf"/>
</dbReference>
<dbReference type="EMBL" id="CP008884">
    <property type="protein sequence ID" value="AIF48108.1"/>
    <property type="molecule type" value="Genomic_DNA"/>
</dbReference>
<dbReference type="SUPFAM" id="SSF51430">
    <property type="entry name" value="NAD(P)-linked oxidoreductase"/>
    <property type="match status" value="1"/>
</dbReference>